<feature type="compositionally biased region" description="Basic and acidic residues" evidence="1">
    <location>
        <begin position="216"/>
        <end position="231"/>
    </location>
</feature>
<evidence type="ECO:0000256" key="1">
    <source>
        <dbReference type="SAM" id="MobiDB-lite"/>
    </source>
</evidence>
<feature type="transmembrane region" description="Helical" evidence="2">
    <location>
        <begin position="50"/>
        <end position="68"/>
    </location>
</feature>
<dbReference type="RefSeq" id="WP_071896900.1">
    <property type="nucleotide sequence ID" value="NZ_MPIN01000001.1"/>
</dbReference>
<evidence type="ECO:0000313" key="3">
    <source>
        <dbReference type="EMBL" id="OJH42805.1"/>
    </source>
</evidence>
<dbReference type="STRING" id="83449.BON30_06430"/>
<evidence type="ECO:0000313" key="4">
    <source>
        <dbReference type="Proteomes" id="UP000182229"/>
    </source>
</evidence>
<reference evidence="4" key="1">
    <citation type="submission" date="2016-11" db="EMBL/GenBank/DDBJ databases">
        <authorList>
            <person name="Shukria A."/>
            <person name="Stevens D.C."/>
        </authorList>
    </citation>
    <scope>NUCLEOTIDE SEQUENCE [LARGE SCALE GENOMIC DNA]</scope>
    <source>
        <strain evidence="4">Cbfe23</strain>
    </source>
</reference>
<sequence length="281" mass="30045">MFERLFDSICEFFDDLIPDEFCLPCFLQGAAEGLLVGLATLAVIAAAPAWLAVGLTVGLLAYGVYNLYNLAENWSRLSDEEKSKALGNIAGGLLAGRFGPKTPINPSATLKVPGVQLLRTPEGAVVPVPATQQVVIPSVSANASGATVASAAMMTGSGGDGQPPPEGEEIKLKYKEDWTPEQRAQADQKVEHLNNIQDKRVVKNPQRSATSASSKYKKEGNTVPKDHDVDHMHDLQLGGADEVLNMNPLDKSVNRSLGSQIHHQIKNLPEGTRVGKISISD</sequence>
<reference evidence="3 4" key="2">
    <citation type="submission" date="2016-12" db="EMBL/GenBank/DDBJ databases">
        <title>Draft Genome Sequence of Cystobacter ferrugineus Strain Cbfe23.</title>
        <authorList>
            <person name="Akbar S."/>
            <person name="Dowd S.E."/>
            <person name="Stevens D.C."/>
        </authorList>
    </citation>
    <scope>NUCLEOTIDE SEQUENCE [LARGE SCALE GENOMIC DNA]</scope>
    <source>
        <strain evidence="3 4">Cbfe23</strain>
    </source>
</reference>
<dbReference type="OrthoDB" id="2988179at2"/>
<gene>
    <name evidence="3" type="ORF">BON30_06430</name>
</gene>
<keyword evidence="2" id="KW-1133">Transmembrane helix</keyword>
<name>A0A1L9BKR8_9BACT</name>
<feature type="compositionally biased region" description="Polar residues" evidence="1">
    <location>
        <begin position="205"/>
        <end position="214"/>
    </location>
</feature>
<dbReference type="Proteomes" id="UP000182229">
    <property type="component" value="Unassembled WGS sequence"/>
</dbReference>
<protein>
    <submittedName>
        <fullName evidence="3">Uncharacterized protein</fullName>
    </submittedName>
</protein>
<keyword evidence="2" id="KW-0472">Membrane</keyword>
<accession>A0A1L9BKR8</accession>
<organism evidence="3 4">
    <name type="scientific">Cystobacter ferrugineus</name>
    <dbReference type="NCBI Taxonomy" id="83449"/>
    <lineage>
        <taxon>Bacteria</taxon>
        <taxon>Pseudomonadati</taxon>
        <taxon>Myxococcota</taxon>
        <taxon>Myxococcia</taxon>
        <taxon>Myxococcales</taxon>
        <taxon>Cystobacterineae</taxon>
        <taxon>Archangiaceae</taxon>
        <taxon>Cystobacter</taxon>
    </lineage>
</organism>
<keyword evidence="4" id="KW-1185">Reference proteome</keyword>
<proteinExistence type="predicted"/>
<keyword evidence="2" id="KW-0812">Transmembrane</keyword>
<evidence type="ECO:0000256" key="2">
    <source>
        <dbReference type="SAM" id="Phobius"/>
    </source>
</evidence>
<feature type="region of interest" description="Disordered" evidence="1">
    <location>
        <begin position="197"/>
        <end position="231"/>
    </location>
</feature>
<comment type="caution">
    <text evidence="3">The sequence shown here is derived from an EMBL/GenBank/DDBJ whole genome shotgun (WGS) entry which is preliminary data.</text>
</comment>
<dbReference type="EMBL" id="MPIN01000001">
    <property type="protein sequence ID" value="OJH42805.1"/>
    <property type="molecule type" value="Genomic_DNA"/>
</dbReference>
<dbReference type="AlphaFoldDB" id="A0A1L9BKR8"/>